<reference evidence="2 3" key="1">
    <citation type="journal article" date="2014" name="Genome Announc.">
        <title>Draft genome sequences of the altered schaedler flora, a defined bacterial community from gnotobiotic mice.</title>
        <authorList>
            <person name="Wannemuehler M.J."/>
            <person name="Overstreet A.M."/>
            <person name="Ward D.V."/>
            <person name="Phillips G.J."/>
        </authorList>
    </citation>
    <scope>NUCLEOTIDE SEQUENCE [LARGE SCALE GENOMIC DNA]</scope>
    <source>
        <strain evidence="2 3">ASF492</strain>
    </source>
</reference>
<dbReference type="STRING" id="1235802.C823_02759"/>
<keyword evidence="1" id="KW-0472">Membrane</keyword>
<dbReference type="EMBL" id="AQFT01000087">
    <property type="protein sequence ID" value="EMZ25743.1"/>
    <property type="molecule type" value="Genomic_DNA"/>
</dbReference>
<keyword evidence="1" id="KW-0812">Transmembrane</keyword>
<keyword evidence="3" id="KW-1185">Reference proteome</keyword>
<dbReference type="PATRIC" id="fig|1235802.3.peg.2914"/>
<sequence length="64" mass="7064">MFGEVKKINNKEKIVLLVEAVCIAFCLLWCFGSCESFTFTKDSFANSMEGQLTSFGEDAVGIES</sequence>
<protein>
    <submittedName>
        <fullName evidence="2">Uncharacterized protein</fullName>
    </submittedName>
</protein>
<gene>
    <name evidence="2" type="ORF">C823_02759</name>
</gene>
<comment type="caution">
    <text evidence="2">The sequence shown here is derived from an EMBL/GenBank/DDBJ whole genome shotgun (WGS) entry which is preliminary data.</text>
</comment>
<dbReference type="HOGENOM" id="CLU_2861071_0_0_9"/>
<evidence type="ECO:0000313" key="2">
    <source>
        <dbReference type="EMBL" id="EMZ25743.1"/>
    </source>
</evidence>
<evidence type="ECO:0000256" key="1">
    <source>
        <dbReference type="SAM" id="Phobius"/>
    </source>
</evidence>
<dbReference type="AlphaFoldDB" id="N2AGZ4"/>
<dbReference type="Proteomes" id="UP000012589">
    <property type="component" value="Unassembled WGS sequence"/>
</dbReference>
<feature type="transmembrane region" description="Helical" evidence="1">
    <location>
        <begin position="14"/>
        <end position="31"/>
    </location>
</feature>
<proteinExistence type="predicted"/>
<keyword evidence="1" id="KW-1133">Transmembrane helix</keyword>
<accession>N2AGZ4</accession>
<organism evidence="2 3">
    <name type="scientific">Eubacterium plexicaudatum ASF492</name>
    <dbReference type="NCBI Taxonomy" id="1235802"/>
    <lineage>
        <taxon>Bacteria</taxon>
        <taxon>Bacillati</taxon>
        <taxon>Bacillota</taxon>
        <taxon>Clostridia</taxon>
        <taxon>Eubacteriales</taxon>
        <taxon>Eubacteriaceae</taxon>
        <taxon>Eubacterium</taxon>
    </lineage>
</organism>
<name>N2AGZ4_9FIRM</name>
<evidence type="ECO:0000313" key="3">
    <source>
        <dbReference type="Proteomes" id="UP000012589"/>
    </source>
</evidence>